<gene>
    <name evidence="5" type="ORF">PFBG_02439</name>
</gene>
<dbReference type="InterPro" id="IPR001126">
    <property type="entry name" value="UmuC"/>
</dbReference>
<feature type="region of interest" description="Disordered" evidence="2">
    <location>
        <begin position="148"/>
        <end position="174"/>
    </location>
</feature>
<dbReference type="GO" id="GO:0005634">
    <property type="term" value="C:nucleus"/>
    <property type="evidence" value="ECO:0007669"/>
    <property type="project" value="TreeGrafter"/>
</dbReference>
<dbReference type="Pfam" id="PF00817">
    <property type="entry name" value="IMS"/>
    <property type="match status" value="1"/>
</dbReference>
<reference evidence="5 6" key="2">
    <citation type="submission" date="2013-02" db="EMBL/GenBank/DDBJ databases">
        <title>The Genome Sequence of Plasmodium falciparum 7G8.</title>
        <authorList>
            <consortium name="The Broad Institute Genome Sequencing Platform"/>
            <consortium name="The Broad Institute Genome Sequencing Center for Infectious Disease"/>
            <person name="Neafsey D."/>
            <person name="Cheeseman I."/>
            <person name="Volkman S."/>
            <person name="Adams J."/>
            <person name="Walker B."/>
            <person name="Young S.K."/>
            <person name="Zeng Q."/>
            <person name="Gargeya S."/>
            <person name="Fitzgerald M."/>
            <person name="Haas B."/>
            <person name="Abouelleil A."/>
            <person name="Alvarado L."/>
            <person name="Arachchi H.M."/>
            <person name="Berlin A.M."/>
            <person name="Chapman S.B."/>
            <person name="Dewar J."/>
            <person name="Goldberg J."/>
            <person name="Griggs A."/>
            <person name="Gujja S."/>
            <person name="Hansen M."/>
            <person name="Howarth C."/>
            <person name="Imamovic A."/>
            <person name="Larimer J."/>
            <person name="McCowan C."/>
            <person name="Murphy C."/>
            <person name="Neiman D."/>
            <person name="Pearson M."/>
            <person name="Priest M."/>
            <person name="Roberts A."/>
            <person name="Saif S."/>
            <person name="Shea T."/>
            <person name="Sisk P."/>
            <person name="Sykes S."/>
            <person name="Wortman J."/>
            <person name="Nusbaum C."/>
            <person name="Birren B."/>
        </authorList>
    </citation>
    <scope>NUCLEOTIDE SEQUENCE [LARGE SCALE GENOMIC DNA]</scope>
    <source>
        <strain evidence="5 6">7G8</strain>
    </source>
</reference>
<dbReference type="Gene3D" id="3.40.1170.60">
    <property type="match status" value="1"/>
</dbReference>
<dbReference type="VEuPathDB" id="PlasmoDB:Pf7G8_090015500"/>
<dbReference type="CDD" id="cd03468">
    <property type="entry name" value="PolY_like"/>
    <property type="match status" value="1"/>
</dbReference>
<dbReference type="InterPro" id="IPR001357">
    <property type="entry name" value="BRCT_dom"/>
</dbReference>
<feature type="coiled-coil region" evidence="1">
    <location>
        <begin position="1501"/>
        <end position="1531"/>
    </location>
</feature>
<protein>
    <recommendedName>
        <fullName evidence="7">DNA repair protein REV1</fullName>
    </recommendedName>
</protein>
<dbReference type="PANTHER" id="PTHR45990">
    <property type="entry name" value="DNA REPAIR PROTEIN REV1"/>
    <property type="match status" value="1"/>
</dbReference>
<keyword evidence="1" id="KW-0175">Coiled coil</keyword>
<evidence type="ECO:0000259" key="3">
    <source>
        <dbReference type="PROSITE" id="PS50172"/>
    </source>
</evidence>
<evidence type="ECO:0008006" key="7">
    <source>
        <dbReference type="Google" id="ProtNLM"/>
    </source>
</evidence>
<dbReference type="InterPro" id="IPR043502">
    <property type="entry name" value="DNA/RNA_pol_sf"/>
</dbReference>
<dbReference type="InterPro" id="IPR036420">
    <property type="entry name" value="BRCT_dom_sf"/>
</dbReference>
<evidence type="ECO:0000259" key="4">
    <source>
        <dbReference type="PROSITE" id="PS50173"/>
    </source>
</evidence>
<dbReference type="GO" id="GO:0042276">
    <property type="term" value="P:error-prone translesion synthesis"/>
    <property type="evidence" value="ECO:0007669"/>
    <property type="project" value="TreeGrafter"/>
</dbReference>
<dbReference type="SUPFAM" id="SSF52113">
    <property type="entry name" value="BRCT domain"/>
    <property type="match status" value="1"/>
</dbReference>
<dbReference type="PROSITE" id="PS50173">
    <property type="entry name" value="UMUC"/>
    <property type="match status" value="1"/>
</dbReference>
<dbReference type="SUPFAM" id="SSF56672">
    <property type="entry name" value="DNA/RNA polymerases"/>
    <property type="match status" value="1"/>
</dbReference>
<feature type="region of interest" description="Disordered" evidence="2">
    <location>
        <begin position="1034"/>
        <end position="1054"/>
    </location>
</feature>
<dbReference type="InterPro" id="IPR043128">
    <property type="entry name" value="Rev_trsase/Diguanyl_cyclase"/>
</dbReference>
<evidence type="ECO:0000256" key="2">
    <source>
        <dbReference type="SAM" id="MobiDB-lite"/>
    </source>
</evidence>
<dbReference type="PANTHER" id="PTHR45990:SF1">
    <property type="entry name" value="DNA REPAIR PROTEIN REV1"/>
    <property type="match status" value="1"/>
</dbReference>
<feature type="domain" description="UmuC" evidence="4">
    <location>
        <begin position="667"/>
        <end position="829"/>
    </location>
</feature>
<accession>W7F844</accession>
<name>W7F844_PLAF8</name>
<dbReference type="PROSITE" id="PS50172">
    <property type="entry name" value="BRCT"/>
    <property type="match status" value="1"/>
</dbReference>
<proteinExistence type="predicted"/>
<organism evidence="5 6">
    <name type="scientific">Plasmodium falciparum (isolate 7G8)</name>
    <dbReference type="NCBI Taxonomy" id="57266"/>
    <lineage>
        <taxon>Eukaryota</taxon>
        <taxon>Sar</taxon>
        <taxon>Alveolata</taxon>
        <taxon>Apicomplexa</taxon>
        <taxon>Aconoidasida</taxon>
        <taxon>Haemosporida</taxon>
        <taxon>Plasmodiidae</taxon>
        <taxon>Plasmodium</taxon>
        <taxon>Plasmodium (Laverania)</taxon>
    </lineage>
</organism>
<dbReference type="Gene3D" id="3.30.70.270">
    <property type="match status" value="1"/>
</dbReference>
<dbReference type="GO" id="GO:0003684">
    <property type="term" value="F:damaged DNA binding"/>
    <property type="evidence" value="ECO:0007669"/>
    <property type="project" value="InterPro"/>
</dbReference>
<evidence type="ECO:0000313" key="5">
    <source>
        <dbReference type="EMBL" id="EUR72345.1"/>
    </source>
</evidence>
<dbReference type="Gene3D" id="3.30.1490.100">
    <property type="entry name" value="DNA polymerase, Y-family, little finger domain"/>
    <property type="match status" value="1"/>
</dbReference>
<reference evidence="6" key="1">
    <citation type="submission" date="2007-11" db="EMBL/GenBank/DDBJ databases">
        <authorList>
            <consortium name="The Broad Institute Genome Sequencing Platform"/>
            <person name="Volkman S.K."/>
            <person name="Daily J.P."/>
            <person name="Sarr O."/>
            <person name="Ndiaye D."/>
            <person name="Ndir O."/>
            <person name="Mboup S."/>
            <person name="Lukens A."/>
            <person name="Stange-Thomann N."/>
            <person name="Mauceli E."/>
            <person name="Gnerre S."/>
            <person name="Jaffe D."/>
            <person name="Zainoun J."/>
            <person name="Wiegand R.C."/>
            <person name="Birren B."/>
            <person name="Galagan J."/>
            <person name="Lander E."/>
            <person name="Wirth D.F."/>
        </authorList>
    </citation>
    <scope>NUCLEOTIDE SEQUENCE [LARGE SCALE GENOMIC DNA]</scope>
    <source>
        <strain evidence="6">7G8</strain>
    </source>
</reference>
<dbReference type="GO" id="GO:0017125">
    <property type="term" value="F:deoxycytidyl transferase activity"/>
    <property type="evidence" value="ECO:0007669"/>
    <property type="project" value="TreeGrafter"/>
</dbReference>
<dbReference type="GO" id="GO:0070987">
    <property type="term" value="P:error-free translesion synthesis"/>
    <property type="evidence" value="ECO:0007669"/>
    <property type="project" value="TreeGrafter"/>
</dbReference>
<evidence type="ECO:0000313" key="6">
    <source>
        <dbReference type="Proteomes" id="UP000030688"/>
    </source>
</evidence>
<dbReference type="Gene3D" id="3.40.50.10190">
    <property type="entry name" value="BRCT domain"/>
    <property type="match status" value="1"/>
</dbReference>
<dbReference type="Pfam" id="PF00533">
    <property type="entry name" value="BRCT"/>
    <property type="match status" value="1"/>
</dbReference>
<dbReference type="OrthoDB" id="427711at2759"/>
<dbReference type="EMBL" id="KE123612">
    <property type="protein sequence ID" value="EUR72345.1"/>
    <property type="molecule type" value="Genomic_DNA"/>
</dbReference>
<sequence length="1699" mass="203263">MDIEYGGARDFEKYICNKEEKIPLSYNKKYLAEIEESHKKCKNDSLLFMNCNFYIDDFVSFFSICNTLDNSNTQTKCIYRNEKDSVEDSKELNNYMNNNSINKTTLGKFNMENKMEYNYTSINEHNNNNYYINKIHNDSVFKYQDMDKTPMKNNIDNNSNNNNNNNDNNNNNGNTYLYDNYLEDQFNQTIKNRYSCTPNDQISTCTKSFNTCIKTYEEQASSSCKKNVYNSYINKKENLEILIVQNGGVIHNTLTSKVTHIISNNMALGSKKYMDYKKAIKKSKVFIVIDQYIFDCVNMQCRLPEQSYLPSMLRYNCHQITEYFSLRKKDKEQNKKMQNKKIQDKINNDQNFLKEHKEGEQNNVTILDTSKCDKQLNDYYVEKKLSTCHNKTSVNNNLNKTDMYGTKEDNNLLIHKDIGNNENLNYINEQKVREENNNEEKKENITNNDNINKHLEILNMNMDYEHVKKFIICNSNEYFKRLQEYYLEKELKENIYSNVSSNLYLNKNTFEDFCRKYRILNYLSDEEIKWLKCKSELNINIKNLWENDIIHFFFDLVLRKKEHFKNNTVGNNNIGNNHNIGNNNNIGNNHNIGNNNNNIGNNNNNTQSYTDINKSSSYICENLIESISAYLYNSRLYILGNWNYISKELFNFDDIKEYEKGSKKFVYLYIDFDNYFLNASIRNKICMYEKKKSMNNEIFCVCHSLKKEDSYGIISSTNYWGKKNKILKGMVKGEATKMNKNINFVKYDFSNILKCSYLFLLVLINYSKNVRVLSVDESILQLFYEKEEDIFIISKKISDDIYRLTNLSVSIGISHDLSTSRKALKFCKKRFMFFDFYHHFNIFIKKYISLKNKESNITPEASNDDNIKSNTISDDKIINGKLKHMIEQNKNVNGTNNTDDYRTNWMSDDKLKDLFKEYLSFEKKRKSELKYNENNKEKYNMNIDNIYFMNLIKGKREKEVEYIYNKFLEMNKENIEQMVNTYFEEVIHPVSTYFFFYKPNEYYFNILKNMNYLNGYFISFNMYYLPHIENDSNNNNNNNNNNHHSNNNLHSNNNFHSNNNWLNNKMDRNINKKELENNDEKKSINISVNYGVRFNKINDFYYLIYFMTKQLYLRLKIKNLKAKLLHVNFFIKAENENVNPMKYLGRGRVIRISSKIKLNQHTNCFFVYFFKVIHTFDFLANNLSDLRGVQIICSDTINENKTHVNKKSILYYFYVNTEKNIKNKKNCKYVASWKDDNFLEVPQKVNDKDQVQENVKDPHQINENKIHLHNIMLSSQKKNETNKKETNGKISKNNINSSSILSYIKDKNKGTNILTSQINWTHSNNNNNNNNNNNTYSRKEIRKTVRKGTSTSIKRKIKNKINTHIRYDKNIRNNKLYHYEYKQNILNYFVHNNHNSNRTQNLIHKKENNFQNNQNVSLCSSSKTINKGFKRKCNILRSNANFLNIRKKIKITKNYKISDFFPSILKKKIYIRNNKNIYDDEIKTYGNGNIIMHTNIFDSIINKKIKKENDEENDEENEENEQNEKNEKNELCDKNYHMKKQFTCCYFCYKEITQYLVHKEKLFEENHKCNDLCRNDIFCFTYICNNLFLFNHTNDKLNLYLYIKKIINSYRSYFHNTFEEHDCVCNNTLKKDQENIYYLNKFMVKVIDDICEMLHKKRYIDVLQNFLKNFKYVWSLNNELFPEIFQRILIKYNINHMTT</sequence>
<dbReference type="GO" id="GO:0006281">
    <property type="term" value="P:DNA repair"/>
    <property type="evidence" value="ECO:0007669"/>
    <property type="project" value="InterPro"/>
</dbReference>
<dbReference type="Proteomes" id="UP000030688">
    <property type="component" value="Unassembled WGS sequence"/>
</dbReference>
<feature type="compositionally biased region" description="Low complexity" evidence="2">
    <location>
        <begin position="153"/>
        <end position="174"/>
    </location>
</feature>
<dbReference type="GO" id="GO:0003887">
    <property type="term" value="F:DNA-directed DNA polymerase activity"/>
    <property type="evidence" value="ECO:0007669"/>
    <property type="project" value="TreeGrafter"/>
</dbReference>
<dbReference type="InterPro" id="IPR036775">
    <property type="entry name" value="DNA_pol_Y-fam_lit_finger_sf"/>
</dbReference>
<feature type="domain" description="BRCT" evidence="3">
    <location>
        <begin position="235"/>
        <end position="310"/>
    </location>
</feature>
<evidence type="ECO:0000256" key="1">
    <source>
        <dbReference type="SAM" id="Coils"/>
    </source>
</evidence>